<accession>A0A0F9VY00</accession>
<sequence length="261" mass="29970">MEGFGIGIGKQSKQKKLIINYGEEMNEIMKSDEWESFKAIIIDKHKRISNKKTPKGKIEQRTDGYDYVKDSYIFQRALEEYGPSSFEDKWIHVVYTETPQVLKVNGKDEVHMVRSPEWIMFAGLFTFIDNGLTRKEAGVGASRIQYKKDQPHTPINIVDLDKQFKASRTQAKKDGIQRATNICDDVYQKIMDETPTTEEIRACNAAFGKVCKLKLLSMTQTKAVNDALRDQDSTKATILSYTVHMNELLNKKEKADDKEKE</sequence>
<protein>
    <submittedName>
        <fullName evidence="1">Uncharacterized protein</fullName>
    </submittedName>
</protein>
<comment type="caution">
    <text evidence="1">The sequence shown here is derived from an EMBL/GenBank/DDBJ whole genome shotgun (WGS) entry which is preliminary data.</text>
</comment>
<proteinExistence type="predicted"/>
<gene>
    <name evidence="1" type="ORF">LCGC14_0351550</name>
</gene>
<evidence type="ECO:0000313" key="1">
    <source>
        <dbReference type="EMBL" id="KKN78296.1"/>
    </source>
</evidence>
<dbReference type="EMBL" id="LAZR01000265">
    <property type="protein sequence ID" value="KKN78296.1"/>
    <property type="molecule type" value="Genomic_DNA"/>
</dbReference>
<dbReference type="AlphaFoldDB" id="A0A0F9VY00"/>
<reference evidence="1" key="1">
    <citation type="journal article" date="2015" name="Nature">
        <title>Complex archaea that bridge the gap between prokaryotes and eukaryotes.</title>
        <authorList>
            <person name="Spang A."/>
            <person name="Saw J.H."/>
            <person name="Jorgensen S.L."/>
            <person name="Zaremba-Niedzwiedzka K."/>
            <person name="Martijn J."/>
            <person name="Lind A.E."/>
            <person name="van Eijk R."/>
            <person name="Schleper C."/>
            <person name="Guy L."/>
            <person name="Ettema T.J."/>
        </authorList>
    </citation>
    <scope>NUCLEOTIDE SEQUENCE</scope>
</reference>
<name>A0A0F9VY00_9ZZZZ</name>
<organism evidence="1">
    <name type="scientific">marine sediment metagenome</name>
    <dbReference type="NCBI Taxonomy" id="412755"/>
    <lineage>
        <taxon>unclassified sequences</taxon>
        <taxon>metagenomes</taxon>
        <taxon>ecological metagenomes</taxon>
    </lineage>
</organism>